<keyword evidence="2" id="KW-1133">Transmembrane helix</keyword>
<keyword evidence="4" id="KW-1185">Reference proteome</keyword>
<feature type="transmembrane region" description="Helical" evidence="2">
    <location>
        <begin position="82"/>
        <end position="103"/>
    </location>
</feature>
<evidence type="ECO:0000256" key="2">
    <source>
        <dbReference type="SAM" id="Phobius"/>
    </source>
</evidence>
<dbReference type="RefSeq" id="WP_213245272.1">
    <property type="nucleotide sequence ID" value="NZ_CP045806.1"/>
</dbReference>
<dbReference type="EMBL" id="CP045809">
    <property type="protein sequence ID" value="QHN37005.1"/>
    <property type="molecule type" value="Genomic_DNA"/>
</dbReference>
<evidence type="ECO:0000256" key="1">
    <source>
        <dbReference type="SAM" id="MobiDB-lite"/>
    </source>
</evidence>
<organism evidence="3 4">
    <name type="scientific">Gordonia pseudamarae</name>
    <dbReference type="NCBI Taxonomy" id="2831662"/>
    <lineage>
        <taxon>Bacteria</taxon>
        <taxon>Bacillati</taxon>
        <taxon>Actinomycetota</taxon>
        <taxon>Actinomycetes</taxon>
        <taxon>Mycobacteriales</taxon>
        <taxon>Gordoniaceae</taxon>
        <taxon>Gordonia</taxon>
    </lineage>
</organism>
<accession>A0ABX6IMI9</accession>
<dbReference type="InterPro" id="IPR038468">
    <property type="entry name" value="MmpS_C"/>
</dbReference>
<dbReference type="Gene3D" id="2.60.40.2880">
    <property type="entry name" value="MmpS1-5, C-terminal soluble domain"/>
    <property type="match status" value="1"/>
</dbReference>
<evidence type="ECO:0000313" key="4">
    <source>
        <dbReference type="Proteomes" id="UP001059836"/>
    </source>
</evidence>
<protein>
    <recommendedName>
        <fullName evidence="5">MmpS family membrane protein</fullName>
    </recommendedName>
</protein>
<feature type="region of interest" description="Disordered" evidence="1">
    <location>
        <begin position="1"/>
        <end position="74"/>
    </location>
</feature>
<feature type="compositionally biased region" description="Low complexity" evidence="1">
    <location>
        <begin position="54"/>
        <end position="70"/>
    </location>
</feature>
<gene>
    <name evidence="3" type="ORF">GII31_20995</name>
</gene>
<evidence type="ECO:0000313" key="3">
    <source>
        <dbReference type="EMBL" id="QHN37005.1"/>
    </source>
</evidence>
<name>A0ABX6IMI9_9ACTN</name>
<evidence type="ECO:0008006" key="5">
    <source>
        <dbReference type="Google" id="ProtNLM"/>
    </source>
</evidence>
<keyword evidence="2" id="KW-0472">Membrane</keyword>
<dbReference type="Proteomes" id="UP001059836">
    <property type="component" value="Chromosome"/>
</dbReference>
<sequence>MTRRQPTPAERLYLNPLGPQFYPPLGFADDGTPRYQPGQPAGRPSHAPTDGRMPAAGTPADAARRATPGPVSHRIDRRSDTLWKTTVYVVAIVVLGAATLLMARNMLTDDTPDEITLPSVDSDDTWITDTQAPYTRMPDVPSRRGTGIDATGKAVVYRVTVTGVGVLAYSDGVGTRSDVVSEPEWSVAFTGTSSPLRLLVVGTSGSAVSCSISVDGEVVATDRVAAESDRRTATCLA</sequence>
<proteinExistence type="predicted"/>
<reference evidence="3" key="1">
    <citation type="journal article" date="2021" name="Nat. Microbiol.">
        <title>Cocultivation of an ultrasmall environmental parasitic bacterium with lytic ability against bacteria associated with wastewater foams.</title>
        <authorList>
            <person name="Batinovic S."/>
            <person name="Rose J.J.A."/>
            <person name="Ratcliffe J."/>
            <person name="Seviour R.J."/>
            <person name="Petrovski S."/>
        </authorList>
    </citation>
    <scope>NUCLEOTIDE SEQUENCE</scope>
    <source>
        <strain evidence="3">CON9</strain>
    </source>
</reference>
<keyword evidence="2" id="KW-0812">Transmembrane</keyword>